<evidence type="ECO:0000256" key="4">
    <source>
        <dbReference type="ARBA" id="ARBA00023136"/>
    </source>
</evidence>
<dbReference type="EMBL" id="FMWK01000001">
    <property type="protein sequence ID" value="SCZ76304.1"/>
    <property type="molecule type" value="Genomic_DNA"/>
</dbReference>
<feature type="transmembrane region" description="Helical" evidence="5">
    <location>
        <begin position="183"/>
        <end position="207"/>
    </location>
</feature>
<proteinExistence type="predicted"/>
<gene>
    <name evidence="7" type="ORF">SAMN02910350_00185</name>
</gene>
<dbReference type="PANTHER" id="PTHR43027:SF1">
    <property type="entry name" value="DOXORUBICIN RESISTANCE ABC TRANSPORTER PERMEASE PROTEIN DRRC-RELATED"/>
    <property type="match status" value="1"/>
</dbReference>
<evidence type="ECO:0000256" key="2">
    <source>
        <dbReference type="ARBA" id="ARBA00022692"/>
    </source>
</evidence>
<dbReference type="RefSeq" id="WP_015548523.1">
    <property type="nucleotide sequence ID" value="NZ_FMWK01000001.1"/>
</dbReference>
<keyword evidence="3 5" id="KW-1133">Transmembrane helix</keyword>
<organism evidence="7 8">
    <name type="scientific">Pseudobutyrivibrio xylanivorans</name>
    <dbReference type="NCBI Taxonomy" id="185007"/>
    <lineage>
        <taxon>Bacteria</taxon>
        <taxon>Bacillati</taxon>
        <taxon>Bacillota</taxon>
        <taxon>Clostridia</taxon>
        <taxon>Lachnospirales</taxon>
        <taxon>Lachnospiraceae</taxon>
        <taxon>Pseudobutyrivibrio</taxon>
    </lineage>
</organism>
<feature type="domain" description="ABC-2 type transporter transmembrane" evidence="6">
    <location>
        <begin position="22"/>
        <end position="370"/>
    </location>
</feature>
<dbReference type="GO" id="GO:0016020">
    <property type="term" value="C:membrane"/>
    <property type="evidence" value="ECO:0007669"/>
    <property type="project" value="UniProtKB-SubCell"/>
</dbReference>
<evidence type="ECO:0000256" key="5">
    <source>
        <dbReference type="SAM" id="Phobius"/>
    </source>
</evidence>
<dbReference type="Pfam" id="PF12698">
    <property type="entry name" value="ABC2_membrane_3"/>
    <property type="match status" value="1"/>
</dbReference>
<comment type="subcellular location">
    <subcellularLocation>
        <location evidence="1">Membrane</location>
        <topology evidence="1">Multi-pass membrane protein</topology>
    </subcellularLocation>
</comment>
<accession>A0A1G5RQJ8</accession>
<dbReference type="Proteomes" id="UP000199428">
    <property type="component" value="Unassembled WGS sequence"/>
</dbReference>
<feature type="transmembrane region" description="Helical" evidence="5">
    <location>
        <begin position="262"/>
        <end position="285"/>
    </location>
</feature>
<evidence type="ECO:0000313" key="8">
    <source>
        <dbReference type="Proteomes" id="UP000199428"/>
    </source>
</evidence>
<feature type="transmembrane region" description="Helical" evidence="5">
    <location>
        <begin position="20"/>
        <end position="38"/>
    </location>
</feature>
<evidence type="ECO:0000256" key="1">
    <source>
        <dbReference type="ARBA" id="ARBA00004141"/>
    </source>
</evidence>
<dbReference type="InterPro" id="IPR013525">
    <property type="entry name" value="ABC2_TM"/>
</dbReference>
<keyword evidence="2 5" id="KW-0812">Transmembrane</keyword>
<dbReference type="InterPro" id="IPR052902">
    <property type="entry name" value="ABC-2_transporter"/>
</dbReference>
<dbReference type="AlphaFoldDB" id="A0A1G5RQJ8"/>
<evidence type="ECO:0000313" key="7">
    <source>
        <dbReference type="EMBL" id="SCZ76304.1"/>
    </source>
</evidence>
<protein>
    <submittedName>
        <fullName evidence="7">ABC-2 type transport system permease protein</fullName>
    </submittedName>
</protein>
<sequence length="381" mass="43200">MFGRIFVYKFKEIIRNRYMVGWNFLFPIVLATVFYMGFGNLIKDDPDNFHTIEAGYVNTNQEESNFEKVLEDLEEETDGNVPILSLRKYDTRQAAMDAMNSDEVFGFYVEDGDEIETIVPKNGYHATIMNQIVREYDNKKNVVETIAKDHPEKIQAAMDMVTDNITIMKEHDFGNNTSPYVQYFFALIAMSSLFSSWISTAILEGICANMTERGKRFECSPTSKLMTILAGICAAMVMQSVSNAVVVIYVQEILKISLGAPLWNIILITTLGSAVGVSSGVLIGSLIKNEKLLIVVPLCFTMTCSFFSGLMWHQIRQYIESRVPIFNRINPASLLVDCLYTRATYGKTSMYYQDIITMSCMVIGCLIISAFLLRRRKYVSL</sequence>
<reference evidence="7 8" key="1">
    <citation type="submission" date="2016-10" db="EMBL/GenBank/DDBJ databases">
        <authorList>
            <person name="de Groot N.N."/>
        </authorList>
    </citation>
    <scope>NUCLEOTIDE SEQUENCE [LARGE SCALE GENOMIC DNA]</scope>
    <source>
        <strain evidence="7 8">DSM 10317</strain>
    </source>
</reference>
<feature type="transmembrane region" description="Helical" evidence="5">
    <location>
        <begin position="228"/>
        <end position="250"/>
    </location>
</feature>
<feature type="transmembrane region" description="Helical" evidence="5">
    <location>
        <begin position="355"/>
        <end position="373"/>
    </location>
</feature>
<dbReference type="PANTHER" id="PTHR43027">
    <property type="entry name" value="DOXORUBICIN RESISTANCE ABC TRANSPORTER PERMEASE PROTEIN DRRC-RELATED"/>
    <property type="match status" value="1"/>
</dbReference>
<name>A0A1G5RQJ8_PSEXY</name>
<evidence type="ECO:0000259" key="6">
    <source>
        <dbReference type="Pfam" id="PF12698"/>
    </source>
</evidence>
<dbReference type="GO" id="GO:0140359">
    <property type="term" value="F:ABC-type transporter activity"/>
    <property type="evidence" value="ECO:0007669"/>
    <property type="project" value="InterPro"/>
</dbReference>
<evidence type="ECO:0000256" key="3">
    <source>
        <dbReference type="ARBA" id="ARBA00022989"/>
    </source>
</evidence>
<feature type="transmembrane region" description="Helical" evidence="5">
    <location>
        <begin position="292"/>
        <end position="312"/>
    </location>
</feature>
<keyword evidence="4 5" id="KW-0472">Membrane</keyword>